<feature type="domain" description="Imelysin-like" evidence="5">
    <location>
        <begin position="36"/>
        <end position="267"/>
    </location>
</feature>
<evidence type="ECO:0000259" key="5">
    <source>
        <dbReference type="Pfam" id="PF09375"/>
    </source>
</evidence>
<evidence type="ECO:0000313" key="6">
    <source>
        <dbReference type="EMBL" id="SME96715.1"/>
    </source>
</evidence>
<dbReference type="Pfam" id="PF09375">
    <property type="entry name" value="Peptidase_M75"/>
    <property type="match status" value="1"/>
</dbReference>
<sequence length="275" mass="29787">MKLNRLLAGSALALAVGLPGLAAAKVEPSLELVQPLADYKIYISEKLQKLVDDTTAFTAAIEAGELDKAKALYAPTRASYEAVEPVAELFGDLDAAIDARADDFEKREKDPNFTGFHRLEYGLWEKDSTKGLAPVADKLLADVTELQGRVVDLPLPPEKVVGGAADLMNEVAASKISGEEDRYSHSDLWDFQANVDGAEKIFELVEPLVAKDDPAFVQRVSANFKTVDDTLAKYRAGQGFELYDKLSESDRTVLSAAVNTLAEDLATLRGKLGLN</sequence>
<dbReference type="InterPro" id="IPR053377">
    <property type="entry name" value="Iron_uptake_EfeM/EfeO"/>
</dbReference>
<evidence type="ECO:0000256" key="2">
    <source>
        <dbReference type="ARBA" id="ARBA00005989"/>
    </source>
</evidence>
<dbReference type="RefSeq" id="WP_085121103.1">
    <property type="nucleotide sequence ID" value="NZ_FWZX01000002.1"/>
</dbReference>
<evidence type="ECO:0000256" key="1">
    <source>
        <dbReference type="ARBA" id="ARBA00004196"/>
    </source>
</evidence>
<dbReference type="STRING" id="560819.SAMN05428998_10214"/>
<feature type="chain" id="PRO_5012961100" evidence="4">
    <location>
        <begin position="25"/>
        <end position="275"/>
    </location>
</feature>
<dbReference type="NCBIfam" id="NF041757">
    <property type="entry name" value="EfeO"/>
    <property type="match status" value="1"/>
</dbReference>
<dbReference type="InterPro" id="IPR034981">
    <property type="entry name" value="Imelysin-like_EfeO/Algp7"/>
</dbReference>
<name>A0A1Y6B9Q6_9PROT</name>
<dbReference type="GO" id="GO:0030313">
    <property type="term" value="C:cell envelope"/>
    <property type="evidence" value="ECO:0007669"/>
    <property type="project" value="UniProtKB-SubCell"/>
</dbReference>
<keyword evidence="3 4" id="KW-0732">Signal</keyword>
<comment type="similarity">
    <text evidence="2">Belongs to the EfeM/EfeO family.</text>
</comment>
<comment type="subcellular location">
    <subcellularLocation>
        <location evidence="1">Cell envelope</location>
    </subcellularLocation>
</comment>
<dbReference type="InterPro" id="IPR018976">
    <property type="entry name" value="Imelysin-like"/>
</dbReference>
<reference evidence="6 7" key="1">
    <citation type="submission" date="2017-04" db="EMBL/GenBank/DDBJ databases">
        <authorList>
            <person name="Afonso C.L."/>
            <person name="Miller P.J."/>
            <person name="Scott M.A."/>
            <person name="Spackman E."/>
            <person name="Goraichik I."/>
            <person name="Dimitrov K.M."/>
            <person name="Suarez D.L."/>
            <person name="Swayne D.E."/>
        </authorList>
    </citation>
    <scope>NUCLEOTIDE SEQUENCE [LARGE SCALE GENOMIC DNA]</scope>
    <source>
        <strain evidence="6 7">USBA 355</strain>
    </source>
</reference>
<dbReference type="PANTHER" id="PTHR39192">
    <property type="entry name" value="IRON UPTAKE SYSTEM COMPONENT EFEO"/>
    <property type="match status" value="1"/>
</dbReference>
<dbReference type="Proteomes" id="UP000192917">
    <property type="component" value="Unassembled WGS sequence"/>
</dbReference>
<proteinExistence type="inferred from homology"/>
<gene>
    <name evidence="6" type="ORF">SAMN05428998_10214</name>
</gene>
<dbReference type="Gene3D" id="1.20.1420.20">
    <property type="entry name" value="M75 peptidase, HXXE motif"/>
    <property type="match status" value="1"/>
</dbReference>
<evidence type="ECO:0000313" key="7">
    <source>
        <dbReference type="Proteomes" id="UP000192917"/>
    </source>
</evidence>
<dbReference type="AlphaFoldDB" id="A0A1Y6B9Q6"/>
<protein>
    <submittedName>
        <fullName evidence="6">Iron uptake system component EfeO</fullName>
    </submittedName>
</protein>
<feature type="signal peptide" evidence="4">
    <location>
        <begin position="1"/>
        <end position="24"/>
    </location>
</feature>
<dbReference type="InterPro" id="IPR050894">
    <property type="entry name" value="EfeM/EfeO_iron_uptake"/>
</dbReference>
<dbReference type="CDD" id="cd14656">
    <property type="entry name" value="Imelysin-like_EfeO"/>
    <property type="match status" value="1"/>
</dbReference>
<accession>A0A1Y6B9Q6</accession>
<dbReference type="NCBIfam" id="NF007697">
    <property type="entry name" value="PRK10378.1"/>
    <property type="match status" value="1"/>
</dbReference>
<organism evidence="6 7">
    <name type="scientific">Tistlia consotensis USBA 355</name>
    <dbReference type="NCBI Taxonomy" id="560819"/>
    <lineage>
        <taxon>Bacteria</taxon>
        <taxon>Pseudomonadati</taxon>
        <taxon>Pseudomonadota</taxon>
        <taxon>Alphaproteobacteria</taxon>
        <taxon>Rhodospirillales</taxon>
        <taxon>Rhodovibrionaceae</taxon>
        <taxon>Tistlia</taxon>
    </lineage>
</organism>
<evidence type="ECO:0000256" key="3">
    <source>
        <dbReference type="ARBA" id="ARBA00022729"/>
    </source>
</evidence>
<dbReference type="InterPro" id="IPR038352">
    <property type="entry name" value="Imelysin_sf"/>
</dbReference>
<dbReference type="EMBL" id="FWZX01000002">
    <property type="protein sequence ID" value="SME96715.1"/>
    <property type="molecule type" value="Genomic_DNA"/>
</dbReference>
<dbReference type="PANTHER" id="PTHR39192:SF1">
    <property type="entry name" value="IRON UPTAKE SYSTEM COMPONENT EFEO"/>
    <property type="match status" value="1"/>
</dbReference>
<keyword evidence="7" id="KW-1185">Reference proteome</keyword>
<evidence type="ECO:0000256" key="4">
    <source>
        <dbReference type="SAM" id="SignalP"/>
    </source>
</evidence>